<sequence>MDTAIASRRDGLESLDVRGFTAAYHHGGAGPPVIAAHCSSASHKALRPLIQQLEQRYEVFAPDLIGYGASDRWPADRPLEPETEVALITELAALAGAPVHLVGHSYGAMLSLEAARQLGTKVGSLTLIEPVSFHLLRPGGHEIPLAQITRVAGGVLQAMRAGQPKQAAAIYMGFWMGRWRWWLAPKRLKRGVLETIDKVAKEFALIERMEADLADYAAIRAPTRLIMGGRTRAPARAVIDILLETLPNVERRTIPQAGHMSPLSHPDRVNPLVLEHLAVCTGA</sequence>
<organism evidence="2 3">
    <name type="scientific">Dichotomicrobium thermohalophilum</name>
    <dbReference type="NCBI Taxonomy" id="933063"/>
    <lineage>
        <taxon>Bacteria</taxon>
        <taxon>Pseudomonadati</taxon>
        <taxon>Pseudomonadota</taxon>
        <taxon>Alphaproteobacteria</taxon>
        <taxon>Hyphomicrobiales</taxon>
        <taxon>Hyphomicrobiaceae</taxon>
        <taxon>Dichotomicrobium</taxon>
    </lineage>
</organism>
<dbReference type="InterPro" id="IPR029058">
    <property type="entry name" value="AB_hydrolase_fold"/>
</dbReference>
<evidence type="ECO:0000259" key="1">
    <source>
        <dbReference type="Pfam" id="PF12697"/>
    </source>
</evidence>
<dbReference type="RefSeq" id="WP_119061158.1">
    <property type="nucleotide sequence ID" value="NZ_QXDF01000001.1"/>
</dbReference>
<dbReference type="EMBL" id="QXDF01000001">
    <property type="protein sequence ID" value="RIA56355.1"/>
    <property type="molecule type" value="Genomic_DNA"/>
</dbReference>
<comment type="caution">
    <text evidence="2">The sequence shown here is derived from an EMBL/GenBank/DDBJ whole genome shotgun (WGS) entry which is preliminary data.</text>
</comment>
<dbReference type="InterPro" id="IPR000073">
    <property type="entry name" value="AB_hydrolase_1"/>
</dbReference>
<gene>
    <name evidence="2" type="ORF">BXY53_1460</name>
</gene>
<feature type="domain" description="AB hydrolase-1" evidence="1">
    <location>
        <begin position="36"/>
        <end position="270"/>
    </location>
</feature>
<keyword evidence="3" id="KW-1185">Reference proteome</keyword>
<evidence type="ECO:0000313" key="2">
    <source>
        <dbReference type="EMBL" id="RIA56355.1"/>
    </source>
</evidence>
<name>A0A397Q958_9HYPH</name>
<proteinExistence type="predicted"/>
<dbReference type="InterPro" id="IPR000639">
    <property type="entry name" value="Epox_hydrolase-like"/>
</dbReference>
<evidence type="ECO:0000313" key="3">
    <source>
        <dbReference type="Proteomes" id="UP000266273"/>
    </source>
</evidence>
<dbReference type="AlphaFoldDB" id="A0A397Q958"/>
<dbReference type="PRINTS" id="PR00412">
    <property type="entry name" value="EPOXHYDRLASE"/>
</dbReference>
<reference evidence="2 3" key="1">
    <citation type="submission" date="2018-08" db="EMBL/GenBank/DDBJ databases">
        <title>Genomic Encyclopedia of Archaeal and Bacterial Type Strains, Phase II (KMG-II): from individual species to whole genera.</title>
        <authorList>
            <person name="Goeker M."/>
        </authorList>
    </citation>
    <scope>NUCLEOTIDE SEQUENCE [LARGE SCALE GENOMIC DNA]</scope>
    <source>
        <strain evidence="2 3">DSM 5002</strain>
    </source>
</reference>
<dbReference type="InterPro" id="IPR050266">
    <property type="entry name" value="AB_hydrolase_sf"/>
</dbReference>
<dbReference type="Gene3D" id="3.40.50.1820">
    <property type="entry name" value="alpha/beta hydrolase"/>
    <property type="match status" value="1"/>
</dbReference>
<dbReference type="PANTHER" id="PTHR43798">
    <property type="entry name" value="MONOACYLGLYCEROL LIPASE"/>
    <property type="match status" value="1"/>
</dbReference>
<accession>A0A397Q958</accession>
<dbReference type="PRINTS" id="PR00111">
    <property type="entry name" value="ABHYDROLASE"/>
</dbReference>
<dbReference type="Proteomes" id="UP000266273">
    <property type="component" value="Unassembled WGS sequence"/>
</dbReference>
<dbReference type="SUPFAM" id="SSF53474">
    <property type="entry name" value="alpha/beta-Hydrolases"/>
    <property type="match status" value="1"/>
</dbReference>
<dbReference type="OrthoDB" id="9804723at2"/>
<protein>
    <submittedName>
        <fullName evidence="2">Pimeloyl-ACP methyl ester carboxylesterase</fullName>
    </submittedName>
</protein>
<dbReference type="Pfam" id="PF12697">
    <property type="entry name" value="Abhydrolase_6"/>
    <property type="match status" value="1"/>
</dbReference>
<dbReference type="GO" id="GO:0003824">
    <property type="term" value="F:catalytic activity"/>
    <property type="evidence" value="ECO:0007669"/>
    <property type="project" value="InterPro"/>
</dbReference>